<dbReference type="EMBL" id="JXIQ01000038">
    <property type="protein sequence ID" value="KIY22789.1"/>
    <property type="molecule type" value="Genomic_DNA"/>
</dbReference>
<reference evidence="2 3" key="1">
    <citation type="submission" date="2015-01" db="EMBL/GenBank/DDBJ databases">
        <title>Draft genome sequences of the supercritical CO2 tolerant bacteria Bacillus subterraneus MITOT1 and Bacillus cereus MIT0214.</title>
        <authorList>
            <person name="Peet K.C."/>
            <person name="Thompson J.R."/>
        </authorList>
    </citation>
    <scope>NUCLEOTIDE SEQUENCE [LARGE SCALE GENOMIC DNA]</scope>
    <source>
        <strain evidence="2 3">MITOT1</strain>
    </source>
</reference>
<gene>
    <name evidence="2" type="ORF">UB32_06475</name>
</gene>
<dbReference type="RefSeq" id="WP_044392198.1">
    <property type="nucleotide sequence ID" value="NZ_JXIQ01000038.1"/>
</dbReference>
<dbReference type="PATRIC" id="fig|285983.3.peg.3856"/>
<evidence type="ECO:0000313" key="2">
    <source>
        <dbReference type="EMBL" id="KIY22789.1"/>
    </source>
</evidence>
<dbReference type="InterPro" id="IPR006121">
    <property type="entry name" value="HMA_dom"/>
</dbReference>
<keyword evidence="3" id="KW-1185">Reference proteome</keyword>
<proteinExistence type="predicted"/>
<dbReference type="Gene3D" id="3.30.70.100">
    <property type="match status" value="1"/>
</dbReference>
<protein>
    <recommendedName>
        <fullName evidence="1">HMA domain-containing protein</fullName>
    </recommendedName>
</protein>
<dbReference type="Proteomes" id="UP000032512">
    <property type="component" value="Unassembled WGS sequence"/>
</dbReference>
<dbReference type="AlphaFoldDB" id="A0A0D6ZAI1"/>
<evidence type="ECO:0000313" key="3">
    <source>
        <dbReference type="Proteomes" id="UP000032512"/>
    </source>
</evidence>
<dbReference type="SUPFAM" id="SSF55008">
    <property type="entry name" value="HMA, heavy metal-associated domain"/>
    <property type="match status" value="1"/>
</dbReference>
<name>A0A0D6ZAI1_9BACI</name>
<accession>A0A0D6ZAI1</accession>
<dbReference type="Pfam" id="PF00403">
    <property type="entry name" value="HMA"/>
    <property type="match status" value="1"/>
</dbReference>
<sequence>MQEKIFKISNLHSDEDARKLTGAMLDVWGISQAEASTQHKTVTIKFDERMSSQEDFKQAVREAGFDLISE</sequence>
<dbReference type="PROSITE" id="PS50846">
    <property type="entry name" value="HMA_2"/>
    <property type="match status" value="1"/>
</dbReference>
<dbReference type="OrthoDB" id="2884671at2"/>
<organism evidence="2 3">
    <name type="scientific">Mesobacillus subterraneus</name>
    <dbReference type="NCBI Taxonomy" id="285983"/>
    <lineage>
        <taxon>Bacteria</taxon>
        <taxon>Bacillati</taxon>
        <taxon>Bacillota</taxon>
        <taxon>Bacilli</taxon>
        <taxon>Bacillales</taxon>
        <taxon>Bacillaceae</taxon>
        <taxon>Mesobacillus</taxon>
    </lineage>
</organism>
<dbReference type="GO" id="GO:0046872">
    <property type="term" value="F:metal ion binding"/>
    <property type="evidence" value="ECO:0007669"/>
    <property type="project" value="InterPro"/>
</dbReference>
<dbReference type="InterPro" id="IPR036163">
    <property type="entry name" value="HMA_dom_sf"/>
</dbReference>
<comment type="caution">
    <text evidence="2">The sequence shown here is derived from an EMBL/GenBank/DDBJ whole genome shotgun (WGS) entry which is preliminary data.</text>
</comment>
<evidence type="ECO:0000259" key="1">
    <source>
        <dbReference type="PROSITE" id="PS50846"/>
    </source>
</evidence>
<feature type="domain" description="HMA" evidence="1">
    <location>
        <begin position="2"/>
        <end position="68"/>
    </location>
</feature>